<feature type="domain" description="Cytidylate kinase" evidence="9">
    <location>
        <begin position="7"/>
        <end position="218"/>
    </location>
</feature>
<dbReference type="STRING" id="216938.SHELI_v1c02570"/>
<dbReference type="NCBIfam" id="TIGR00017">
    <property type="entry name" value="cmk"/>
    <property type="match status" value="1"/>
</dbReference>
<evidence type="ECO:0000256" key="2">
    <source>
        <dbReference type="ARBA" id="ARBA00022679"/>
    </source>
</evidence>
<dbReference type="PATRIC" id="fig|216938.3.peg.259"/>
<dbReference type="GO" id="GO:0005737">
    <property type="term" value="C:cytoplasm"/>
    <property type="evidence" value="ECO:0007669"/>
    <property type="project" value="UniProtKB-SubCell"/>
</dbReference>
<evidence type="ECO:0000256" key="7">
    <source>
        <dbReference type="ARBA" id="ARBA00048478"/>
    </source>
</evidence>
<dbReference type="Gene3D" id="3.40.50.300">
    <property type="entry name" value="P-loop containing nucleotide triphosphate hydrolases"/>
    <property type="match status" value="1"/>
</dbReference>
<evidence type="ECO:0000256" key="5">
    <source>
        <dbReference type="ARBA" id="ARBA00022840"/>
    </source>
</evidence>
<comment type="subcellular location">
    <subcellularLocation>
        <location evidence="8">Cytoplasm</location>
    </subcellularLocation>
</comment>
<name>A0A1B3SJV7_9MOLU</name>
<evidence type="ECO:0000256" key="8">
    <source>
        <dbReference type="HAMAP-Rule" id="MF_00238"/>
    </source>
</evidence>
<dbReference type="GO" id="GO:0036431">
    <property type="term" value="F:dCMP kinase activity"/>
    <property type="evidence" value="ECO:0007669"/>
    <property type="project" value="InterPro"/>
</dbReference>
<dbReference type="KEGG" id="shj:SHELI_v1c02570"/>
<comment type="catalytic activity">
    <reaction evidence="6 8">
        <text>dCMP + ATP = dCDP + ADP</text>
        <dbReference type="Rhea" id="RHEA:25094"/>
        <dbReference type="ChEBI" id="CHEBI:30616"/>
        <dbReference type="ChEBI" id="CHEBI:57566"/>
        <dbReference type="ChEBI" id="CHEBI:58593"/>
        <dbReference type="ChEBI" id="CHEBI:456216"/>
        <dbReference type="EC" id="2.7.4.25"/>
    </reaction>
</comment>
<feature type="binding site" evidence="8">
    <location>
        <begin position="11"/>
        <end position="19"/>
    </location>
    <ligand>
        <name>ATP</name>
        <dbReference type="ChEBI" id="CHEBI:30616"/>
    </ligand>
</feature>
<proteinExistence type="inferred from homology"/>
<keyword evidence="11" id="KW-1185">Reference proteome</keyword>
<keyword evidence="2 8" id="KW-0808">Transferase</keyword>
<evidence type="ECO:0000259" key="9">
    <source>
        <dbReference type="Pfam" id="PF02224"/>
    </source>
</evidence>
<dbReference type="GO" id="GO:0036430">
    <property type="term" value="F:CMP kinase activity"/>
    <property type="evidence" value="ECO:0007669"/>
    <property type="project" value="RHEA"/>
</dbReference>
<evidence type="ECO:0000256" key="3">
    <source>
        <dbReference type="ARBA" id="ARBA00022741"/>
    </source>
</evidence>
<dbReference type="EC" id="2.7.4.25" evidence="8"/>
<dbReference type="AlphaFoldDB" id="A0A1B3SJV7"/>
<evidence type="ECO:0000256" key="1">
    <source>
        <dbReference type="ARBA" id="ARBA00009427"/>
    </source>
</evidence>
<evidence type="ECO:0000256" key="6">
    <source>
        <dbReference type="ARBA" id="ARBA00047615"/>
    </source>
</evidence>
<dbReference type="RefSeq" id="WP_069115997.1">
    <property type="nucleotide sequence ID" value="NZ_CP017015.1"/>
</dbReference>
<dbReference type="HAMAP" id="MF_00238">
    <property type="entry name" value="Cytidyl_kinase_type1"/>
    <property type="match status" value="1"/>
</dbReference>
<reference evidence="10 11" key="1">
    <citation type="submission" date="2016-08" db="EMBL/GenBank/DDBJ databases">
        <title>Complete genome sequence of Spiroplasma helicoides TABS-2 (DSM 22551).</title>
        <authorList>
            <person name="Shen W.-Y."/>
            <person name="Lo W.-S."/>
            <person name="Lai Y.-C."/>
            <person name="Kuo C.-H."/>
        </authorList>
    </citation>
    <scope>NUCLEOTIDE SEQUENCE [LARGE SCALE GENOMIC DNA]</scope>
    <source>
        <strain evidence="10 11">TABS-2</strain>
    </source>
</reference>
<comment type="catalytic activity">
    <reaction evidence="7 8">
        <text>CMP + ATP = CDP + ADP</text>
        <dbReference type="Rhea" id="RHEA:11600"/>
        <dbReference type="ChEBI" id="CHEBI:30616"/>
        <dbReference type="ChEBI" id="CHEBI:58069"/>
        <dbReference type="ChEBI" id="CHEBI:60377"/>
        <dbReference type="ChEBI" id="CHEBI:456216"/>
        <dbReference type="EC" id="2.7.4.25"/>
    </reaction>
</comment>
<organism evidence="10 11">
    <name type="scientific">Spiroplasma helicoides</name>
    <dbReference type="NCBI Taxonomy" id="216938"/>
    <lineage>
        <taxon>Bacteria</taxon>
        <taxon>Bacillati</taxon>
        <taxon>Mycoplasmatota</taxon>
        <taxon>Mollicutes</taxon>
        <taxon>Entomoplasmatales</taxon>
        <taxon>Spiroplasmataceae</taxon>
        <taxon>Spiroplasma</taxon>
    </lineage>
</organism>
<evidence type="ECO:0000313" key="10">
    <source>
        <dbReference type="EMBL" id="AOG60212.1"/>
    </source>
</evidence>
<keyword evidence="8" id="KW-0963">Cytoplasm</keyword>
<dbReference type="EMBL" id="CP017015">
    <property type="protein sequence ID" value="AOG60212.1"/>
    <property type="molecule type" value="Genomic_DNA"/>
</dbReference>
<evidence type="ECO:0000313" key="11">
    <source>
        <dbReference type="Proteomes" id="UP000094378"/>
    </source>
</evidence>
<keyword evidence="5 8" id="KW-0067">ATP-binding</keyword>
<accession>A0A1B3SJV7</accession>
<dbReference type="Proteomes" id="UP000094378">
    <property type="component" value="Chromosome"/>
</dbReference>
<dbReference type="GO" id="GO:0005524">
    <property type="term" value="F:ATP binding"/>
    <property type="evidence" value="ECO:0007669"/>
    <property type="project" value="UniProtKB-UniRule"/>
</dbReference>
<dbReference type="InterPro" id="IPR003136">
    <property type="entry name" value="Cytidylate_kin"/>
</dbReference>
<dbReference type="OrthoDB" id="9807434at2"/>
<keyword evidence="3 8" id="KW-0547">Nucleotide-binding</keyword>
<dbReference type="SUPFAM" id="SSF52540">
    <property type="entry name" value="P-loop containing nucleoside triphosphate hydrolases"/>
    <property type="match status" value="1"/>
</dbReference>
<gene>
    <name evidence="8 10" type="primary">cmk</name>
    <name evidence="10" type="ORF">SHELI_v1c02570</name>
</gene>
<dbReference type="GO" id="GO:0006220">
    <property type="term" value="P:pyrimidine nucleotide metabolic process"/>
    <property type="evidence" value="ECO:0007669"/>
    <property type="project" value="UniProtKB-UniRule"/>
</dbReference>
<keyword evidence="4 8" id="KW-0418">Kinase</keyword>
<dbReference type="Pfam" id="PF02224">
    <property type="entry name" value="Cytidylate_kin"/>
    <property type="match status" value="1"/>
</dbReference>
<evidence type="ECO:0000256" key="4">
    <source>
        <dbReference type="ARBA" id="ARBA00022777"/>
    </source>
</evidence>
<dbReference type="InterPro" id="IPR027417">
    <property type="entry name" value="P-loop_NTPase"/>
</dbReference>
<comment type="similarity">
    <text evidence="1 8">Belongs to the cytidylate kinase family. Type 1 subfamily.</text>
</comment>
<sequence length="221" mass="25137">MNKKINVAVDGTASSGKSSVMNIVAKNLGFKFIDTGLMYRAFTKFCINEKIDFLNTNDILKKLEEFDCIYKDDEKIFVRNKDYTAYLSDYDVTKNISYISVVPKVREKMVEMQKQMALCGGVIMVGRDITTVVLPEADIKLYFDCSPEVRAKRRFLQNQKNNIEPNVYEDILDGVIKRDLADKGRSVGALKIAKDAIVIDTSNMTLEEVINSIENKINNYL</sequence>
<protein>
    <recommendedName>
        <fullName evidence="8">Cytidylate kinase</fullName>
        <shortName evidence="8">CK</shortName>
        <ecNumber evidence="8">2.7.4.25</ecNumber>
    </recommendedName>
    <alternativeName>
        <fullName evidence="8">Cytidine monophosphate kinase</fullName>
        <shortName evidence="8">CMP kinase</shortName>
    </alternativeName>
</protein>
<dbReference type="InterPro" id="IPR011994">
    <property type="entry name" value="Cytidylate_kinase_dom"/>
</dbReference>
<dbReference type="CDD" id="cd02020">
    <property type="entry name" value="CMPK"/>
    <property type="match status" value="1"/>
</dbReference>